<evidence type="ECO:0000313" key="4">
    <source>
        <dbReference type="Proteomes" id="UP001165124"/>
    </source>
</evidence>
<accession>A0A9W6UV21</accession>
<feature type="transmembrane region" description="Helical" evidence="2">
    <location>
        <begin position="77"/>
        <end position="100"/>
    </location>
</feature>
<feature type="transmembrane region" description="Helical" evidence="2">
    <location>
        <begin position="12"/>
        <end position="35"/>
    </location>
</feature>
<reference evidence="3" key="1">
    <citation type="submission" date="2023-02" db="EMBL/GenBank/DDBJ databases">
        <title>Actinomadura rubrobrunea NBRC 14622.</title>
        <authorList>
            <person name="Ichikawa N."/>
            <person name="Sato H."/>
            <person name="Tonouchi N."/>
        </authorList>
    </citation>
    <scope>NUCLEOTIDE SEQUENCE</scope>
    <source>
        <strain evidence="3">NBRC 14622</strain>
    </source>
</reference>
<dbReference type="AlphaFoldDB" id="A0A9W6UV21"/>
<evidence type="ECO:0000256" key="1">
    <source>
        <dbReference type="SAM" id="MobiDB-lite"/>
    </source>
</evidence>
<keyword evidence="2" id="KW-0472">Membrane</keyword>
<organism evidence="3 4">
    <name type="scientific">Actinomadura rubrobrunea</name>
    <dbReference type="NCBI Taxonomy" id="115335"/>
    <lineage>
        <taxon>Bacteria</taxon>
        <taxon>Bacillati</taxon>
        <taxon>Actinomycetota</taxon>
        <taxon>Actinomycetes</taxon>
        <taxon>Streptosporangiales</taxon>
        <taxon>Thermomonosporaceae</taxon>
        <taxon>Actinomadura</taxon>
    </lineage>
</organism>
<name>A0A9W6UV21_9ACTN</name>
<dbReference type="EMBL" id="BSRZ01000008">
    <property type="protein sequence ID" value="GLW65236.1"/>
    <property type="molecule type" value="Genomic_DNA"/>
</dbReference>
<dbReference type="Proteomes" id="UP001165124">
    <property type="component" value="Unassembled WGS sequence"/>
</dbReference>
<evidence type="ECO:0000256" key="2">
    <source>
        <dbReference type="SAM" id="Phobius"/>
    </source>
</evidence>
<feature type="compositionally biased region" description="Pro residues" evidence="1">
    <location>
        <begin position="125"/>
        <end position="150"/>
    </location>
</feature>
<evidence type="ECO:0000313" key="3">
    <source>
        <dbReference type="EMBL" id="GLW65236.1"/>
    </source>
</evidence>
<proteinExistence type="predicted"/>
<gene>
    <name evidence="3" type="ORF">Arub01_34800</name>
</gene>
<keyword evidence="2" id="KW-1133">Transmembrane helix</keyword>
<keyword evidence="4" id="KW-1185">Reference proteome</keyword>
<feature type="region of interest" description="Disordered" evidence="1">
    <location>
        <begin position="110"/>
        <end position="157"/>
    </location>
</feature>
<keyword evidence="2" id="KW-0812">Transmembrane</keyword>
<comment type="caution">
    <text evidence="3">The sequence shown here is derived from an EMBL/GenBank/DDBJ whole genome shotgun (WGS) entry which is preliminary data.</text>
</comment>
<protein>
    <submittedName>
        <fullName evidence="3">Uncharacterized protein</fullName>
    </submittedName>
</protein>
<dbReference type="RefSeq" id="WP_146150276.1">
    <property type="nucleotide sequence ID" value="NZ_BSRZ01000008.1"/>
</dbReference>
<sequence>MNVPPKSHGAGVCAALSIISVILCGVFAFITLVAATAEWEGDDPNCGTGRDTDLGCYYREQAIRESGIARNEAGTRIAMSFVMAFGFAAVALAGCAVAYATNRGPSWKDFARAAQGKGPGGPALPQQPQPGAAPQPFPSPQQPGGPPAQPGAPGSGA</sequence>